<feature type="compositionally biased region" description="Low complexity" evidence="1">
    <location>
        <begin position="248"/>
        <end position="258"/>
    </location>
</feature>
<organism evidence="2 3">
    <name type="scientific">Leishmania enriettii</name>
    <dbReference type="NCBI Taxonomy" id="5663"/>
    <lineage>
        <taxon>Eukaryota</taxon>
        <taxon>Discoba</taxon>
        <taxon>Euglenozoa</taxon>
        <taxon>Kinetoplastea</taxon>
        <taxon>Metakinetoplastina</taxon>
        <taxon>Trypanosomatida</taxon>
        <taxon>Trypanosomatidae</taxon>
        <taxon>Leishmaniinae</taxon>
        <taxon>Leishmania</taxon>
    </lineage>
</organism>
<dbReference type="GeneID" id="94173057"/>
<feature type="region of interest" description="Disordered" evidence="1">
    <location>
        <begin position="1"/>
        <end position="20"/>
    </location>
</feature>
<protein>
    <submittedName>
        <fullName evidence="2">Uncharacterized protein</fullName>
    </submittedName>
</protein>
<comment type="caution">
    <text evidence="2">The sequence shown here is derived from an EMBL/GenBank/DDBJ whole genome shotgun (WGS) entry which is preliminary data.</text>
</comment>
<accession>A0A836HQA0</accession>
<dbReference type="KEGG" id="lenr:94173057"/>
<name>A0A836HQA0_LEIEN</name>
<feature type="region of interest" description="Disordered" evidence="1">
    <location>
        <begin position="248"/>
        <end position="267"/>
    </location>
</feature>
<evidence type="ECO:0000256" key="1">
    <source>
        <dbReference type="SAM" id="MobiDB-lite"/>
    </source>
</evidence>
<evidence type="ECO:0000313" key="2">
    <source>
        <dbReference type="EMBL" id="KAG5480733.1"/>
    </source>
</evidence>
<reference evidence="2 3" key="1">
    <citation type="submission" date="2021-02" db="EMBL/GenBank/DDBJ databases">
        <title>Leishmania (Mundinia) enrietti genome sequencing and assembly.</title>
        <authorList>
            <person name="Almutairi H."/>
            <person name="Gatherer D."/>
        </authorList>
    </citation>
    <scope>NUCLEOTIDE SEQUENCE [LARGE SCALE GENOMIC DNA]</scope>
    <source>
        <strain evidence="2">CUR178</strain>
    </source>
</reference>
<feature type="compositionally biased region" description="Polar residues" evidence="1">
    <location>
        <begin position="8"/>
        <end position="20"/>
    </location>
</feature>
<sequence length="578" mass="60608">MGIAASISGLTSPNASNPRSLPSLTALCAAPEPRRWTQRYSRRSRTTFRHQLTEKFVPAGARIHHTRVPSDDLAAVGSSVPRHLPQAIGGGVVMCADVYSGVHPLLGPSRRLGDSAAHPPSSSSATCLDTPLQLLPPQAVLAALCNVFAHLHLSSDDVTNFVTLLVVAALEVQNEARIGPLAAVPGGGLHIAGGAVHHVDSLNTPPSVAQIRAAVRECLRLCLYPMYEHTCRMLRAVAGAVANDLSSAADGSSSGASAPQQERPPNQACAGRIELDITLRRPSLATSVATGAACNSAHLTRPRTGFNSHNWPPSAPLTETLHALPESNGAAENLSSRSRDSSSTAAVSTNVQAVHDFFAANLPIECASSYLEATAVATVPSVAAKRSVVMQRYSGARLPQPSSVAAVATSSHSSSEGTIGLTSSGSLSHSTVTGTAMGSAHDGAAASQESVRCANNCLIDLETAFVFHYAEALPNHNSSRRTRHPTPPVTPTGICLSNFLPAPSCGRCALGCWSVGIITPTLTMPWRAQWHCWARIASTHRSRPLRVALRRSGSCRACCTPTHPSPSSTSARLQQRRQ</sequence>
<gene>
    <name evidence="2" type="ORF">CUR178_05868</name>
</gene>
<evidence type="ECO:0000313" key="3">
    <source>
        <dbReference type="Proteomes" id="UP000674179"/>
    </source>
</evidence>
<keyword evidence="3" id="KW-1185">Reference proteome</keyword>
<dbReference type="RefSeq" id="XP_067693546.1">
    <property type="nucleotide sequence ID" value="XM_067837547.1"/>
</dbReference>
<dbReference type="EMBL" id="JAFHKP010000020">
    <property type="protein sequence ID" value="KAG5480733.1"/>
    <property type="molecule type" value="Genomic_DNA"/>
</dbReference>
<proteinExistence type="predicted"/>
<dbReference type="Proteomes" id="UP000674179">
    <property type="component" value="Chromosome 20"/>
</dbReference>
<dbReference type="AlphaFoldDB" id="A0A836HQA0"/>